<reference evidence="3" key="1">
    <citation type="submission" date="2023-07" db="EMBL/GenBank/DDBJ databases">
        <title>30 novel species of actinomycetes from the DSMZ collection.</title>
        <authorList>
            <person name="Nouioui I."/>
        </authorList>
    </citation>
    <scope>NUCLEOTIDE SEQUENCE [LARGE SCALE GENOMIC DNA]</scope>
    <source>
        <strain evidence="3">DSM 41886</strain>
    </source>
</reference>
<name>A0ABU2SBI0_9ACTN</name>
<evidence type="ECO:0000313" key="3">
    <source>
        <dbReference type="Proteomes" id="UP001183615"/>
    </source>
</evidence>
<evidence type="ECO:0000313" key="2">
    <source>
        <dbReference type="EMBL" id="MDT0446334.1"/>
    </source>
</evidence>
<accession>A0ABU2SBI0</accession>
<keyword evidence="1" id="KW-0732">Signal</keyword>
<dbReference type="EMBL" id="JAVREV010000018">
    <property type="protein sequence ID" value="MDT0446334.1"/>
    <property type="molecule type" value="Genomic_DNA"/>
</dbReference>
<evidence type="ECO:0008006" key="4">
    <source>
        <dbReference type="Google" id="ProtNLM"/>
    </source>
</evidence>
<proteinExistence type="predicted"/>
<evidence type="ECO:0000256" key="1">
    <source>
        <dbReference type="SAM" id="SignalP"/>
    </source>
</evidence>
<organism evidence="2 3">
    <name type="scientific">Streptomyces johnsoniae</name>
    <dbReference type="NCBI Taxonomy" id="3075532"/>
    <lineage>
        <taxon>Bacteria</taxon>
        <taxon>Bacillati</taxon>
        <taxon>Actinomycetota</taxon>
        <taxon>Actinomycetes</taxon>
        <taxon>Kitasatosporales</taxon>
        <taxon>Streptomycetaceae</taxon>
        <taxon>Streptomyces</taxon>
    </lineage>
</organism>
<feature type="signal peptide" evidence="1">
    <location>
        <begin position="1"/>
        <end position="31"/>
    </location>
</feature>
<gene>
    <name evidence="2" type="ORF">RM779_27605</name>
</gene>
<feature type="chain" id="PRO_5046943773" description="DUF11 domain-containing protein" evidence="1">
    <location>
        <begin position="32"/>
        <end position="214"/>
    </location>
</feature>
<sequence>MRLRRKVTVTALSAAVGSAAALVPVSASASAAGGSHPVAEIRPGGDIGEEDCTEWDSDGLLLIDLVGIPDPVVAGEWAEFTYRISNTYEVPVDELYTFVALGAYDTNDGADIETAGQWWDGEAWVGTEGDEETGGYFGHTGPLLPGQSAEARMRVRVDEDAPERALGTAGMMGTYGNGAGLCRSTVDDLEFDVAAADSGRRGPAFSGPAEAAAP</sequence>
<protein>
    <recommendedName>
        <fullName evidence="4">DUF11 domain-containing protein</fullName>
    </recommendedName>
</protein>
<keyword evidence="3" id="KW-1185">Reference proteome</keyword>
<comment type="caution">
    <text evidence="2">The sequence shown here is derived from an EMBL/GenBank/DDBJ whole genome shotgun (WGS) entry which is preliminary data.</text>
</comment>
<dbReference type="Proteomes" id="UP001183615">
    <property type="component" value="Unassembled WGS sequence"/>
</dbReference>
<dbReference type="RefSeq" id="WP_311620491.1">
    <property type="nucleotide sequence ID" value="NZ_JAVREV010000018.1"/>
</dbReference>